<dbReference type="GO" id="GO:0016460">
    <property type="term" value="C:myosin II complex"/>
    <property type="evidence" value="ECO:0007669"/>
    <property type="project" value="TreeGrafter"/>
</dbReference>
<dbReference type="FunFam" id="1.10.238.10:FF:000001">
    <property type="entry name" value="Calmodulin 1"/>
    <property type="match status" value="1"/>
</dbReference>
<dbReference type="AlphaFoldDB" id="A0A7S4GNE8"/>
<dbReference type="InterPro" id="IPR011992">
    <property type="entry name" value="EF-hand-dom_pair"/>
</dbReference>
<feature type="chain" id="PRO_5030756342" description="EF-hand domain-containing protein" evidence="2">
    <location>
        <begin position="22"/>
        <end position="184"/>
    </location>
</feature>
<dbReference type="CDD" id="cd00051">
    <property type="entry name" value="EFh"/>
    <property type="match status" value="1"/>
</dbReference>
<dbReference type="InterPro" id="IPR002048">
    <property type="entry name" value="EF_hand_dom"/>
</dbReference>
<sequence length="184" mass="20467">MRSRSILSVYFFSNVIGCCSAIFVQPPGSHAMESLSQTEIKEYSEAFSMYDDEGDGVIGLDKMGPILKSLGLEPFPTWLETLQQQRRDEGEDTVTYVEFLSLMADNKTTAQKAAQNENKRVTAIVEAFASFDTNDTGLVKNDDVRSALLTLGMTDGEITKMITHMDPDGTGQIKYMEYAEHIIL</sequence>
<dbReference type="Gene3D" id="1.10.238.10">
    <property type="entry name" value="EF-hand"/>
    <property type="match status" value="2"/>
</dbReference>
<organism evidence="4">
    <name type="scientific">Eutreptiella gymnastica</name>
    <dbReference type="NCBI Taxonomy" id="73025"/>
    <lineage>
        <taxon>Eukaryota</taxon>
        <taxon>Discoba</taxon>
        <taxon>Euglenozoa</taxon>
        <taxon>Euglenida</taxon>
        <taxon>Spirocuta</taxon>
        <taxon>Euglenophyceae</taxon>
        <taxon>Eutreptiales</taxon>
        <taxon>Eutreptiaceae</taxon>
        <taxon>Eutreptiella</taxon>
    </lineage>
</organism>
<feature type="signal peptide" evidence="2">
    <location>
        <begin position="1"/>
        <end position="21"/>
    </location>
</feature>
<evidence type="ECO:0000313" key="4">
    <source>
        <dbReference type="EMBL" id="CAE0842101.1"/>
    </source>
</evidence>
<keyword evidence="2" id="KW-0732">Signal</keyword>
<evidence type="ECO:0000256" key="2">
    <source>
        <dbReference type="SAM" id="SignalP"/>
    </source>
</evidence>
<dbReference type="InterPro" id="IPR050230">
    <property type="entry name" value="CALM/Myosin/TropC-like"/>
</dbReference>
<dbReference type="PROSITE" id="PS50222">
    <property type="entry name" value="EF_HAND_2"/>
    <property type="match status" value="2"/>
</dbReference>
<dbReference type="EMBL" id="HBJA01151416">
    <property type="protein sequence ID" value="CAE0842101.1"/>
    <property type="molecule type" value="Transcribed_RNA"/>
</dbReference>
<feature type="domain" description="EF-hand" evidence="3">
    <location>
        <begin position="38"/>
        <end position="73"/>
    </location>
</feature>
<feature type="domain" description="EF-hand" evidence="3">
    <location>
        <begin position="119"/>
        <end position="154"/>
    </location>
</feature>
<protein>
    <recommendedName>
        <fullName evidence="3">EF-hand domain-containing protein</fullName>
    </recommendedName>
</protein>
<keyword evidence="1" id="KW-0677">Repeat</keyword>
<gene>
    <name evidence="4" type="ORF">EGYM00163_LOCUS51847</name>
</gene>
<reference evidence="4" key="1">
    <citation type="submission" date="2021-01" db="EMBL/GenBank/DDBJ databases">
        <authorList>
            <person name="Corre E."/>
            <person name="Pelletier E."/>
            <person name="Niang G."/>
            <person name="Scheremetjew M."/>
            <person name="Finn R."/>
            <person name="Kale V."/>
            <person name="Holt S."/>
            <person name="Cochrane G."/>
            <person name="Meng A."/>
            <person name="Brown T."/>
            <person name="Cohen L."/>
        </authorList>
    </citation>
    <scope>NUCLEOTIDE SEQUENCE</scope>
    <source>
        <strain evidence="4">CCMP1594</strain>
    </source>
</reference>
<dbReference type="SUPFAM" id="SSF47473">
    <property type="entry name" value="EF-hand"/>
    <property type="match status" value="1"/>
</dbReference>
<evidence type="ECO:0000256" key="1">
    <source>
        <dbReference type="ARBA" id="ARBA00022737"/>
    </source>
</evidence>
<proteinExistence type="predicted"/>
<dbReference type="PANTHER" id="PTHR23048">
    <property type="entry name" value="MYOSIN LIGHT CHAIN 1, 3"/>
    <property type="match status" value="1"/>
</dbReference>
<name>A0A7S4GNE8_9EUGL</name>
<dbReference type="PANTHER" id="PTHR23048:SF0">
    <property type="entry name" value="CALMODULIN LIKE 3"/>
    <property type="match status" value="1"/>
</dbReference>
<dbReference type="GO" id="GO:0005509">
    <property type="term" value="F:calcium ion binding"/>
    <property type="evidence" value="ECO:0007669"/>
    <property type="project" value="InterPro"/>
</dbReference>
<accession>A0A7S4GNE8</accession>
<dbReference type="Pfam" id="PF13499">
    <property type="entry name" value="EF-hand_7"/>
    <property type="match status" value="1"/>
</dbReference>
<dbReference type="SMART" id="SM00054">
    <property type="entry name" value="EFh"/>
    <property type="match status" value="3"/>
</dbReference>
<evidence type="ECO:0000259" key="3">
    <source>
        <dbReference type="PROSITE" id="PS50222"/>
    </source>
</evidence>